<dbReference type="PANTHER" id="PTHR30349">
    <property type="entry name" value="PHAGE INTEGRASE-RELATED"/>
    <property type="match status" value="1"/>
</dbReference>
<dbReference type="PROSITE" id="PS51898">
    <property type="entry name" value="TYR_RECOMBINASE"/>
    <property type="match status" value="1"/>
</dbReference>
<evidence type="ECO:0000259" key="6">
    <source>
        <dbReference type="PROSITE" id="PS51898"/>
    </source>
</evidence>
<evidence type="ECO:0000256" key="2">
    <source>
        <dbReference type="ARBA" id="ARBA00022908"/>
    </source>
</evidence>
<dbReference type="OrthoDB" id="892893at2"/>
<feature type="domain" description="Core-binding (CB)" evidence="7">
    <location>
        <begin position="67"/>
        <end position="143"/>
    </location>
</feature>
<dbReference type="EMBL" id="SEWG01000003">
    <property type="protein sequence ID" value="RYU90701.1"/>
    <property type="molecule type" value="Genomic_DNA"/>
</dbReference>
<dbReference type="Proteomes" id="UP000293331">
    <property type="component" value="Unassembled WGS sequence"/>
</dbReference>
<comment type="similarity">
    <text evidence="1">Belongs to the 'phage' integrase family.</text>
</comment>
<dbReference type="InterPro" id="IPR044068">
    <property type="entry name" value="CB"/>
</dbReference>
<evidence type="ECO:0000313" key="8">
    <source>
        <dbReference type="EMBL" id="RYU90701.1"/>
    </source>
</evidence>
<dbReference type="AlphaFoldDB" id="A0A4Q5LLR9"/>
<dbReference type="Pfam" id="PF00589">
    <property type="entry name" value="Phage_integrase"/>
    <property type="match status" value="1"/>
</dbReference>
<gene>
    <name evidence="8" type="ORF">EWM62_08625</name>
</gene>
<dbReference type="RefSeq" id="WP_129876252.1">
    <property type="nucleotide sequence ID" value="NZ_SEWG01000003.1"/>
</dbReference>
<keyword evidence="3 5" id="KW-0238">DNA-binding</keyword>
<dbReference type="InterPro" id="IPR011010">
    <property type="entry name" value="DNA_brk_join_enz"/>
</dbReference>
<dbReference type="GO" id="GO:0003677">
    <property type="term" value="F:DNA binding"/>
    <property type="evidence" value="ECO:0007669"/>
    <property type="project" value="UniProtKB-UniRule"/>
</dbReference>
<keyword evidence="9" id="KW-1185">Reference proteome</keyword>
<reference evidence="8 9" key="1">
    <citation type="submission" date="2019-02" db="EMBL/GenBank/DDBJ databases">
        <title>Bacterial novel species Mucilaginibacter sp. 17JY9-4 isolated from soil.</title>
        <authorList>
            <person name="Jung H.-Y."/>
        </authorList>
    </citation>
    <scope>NUCLEOTIDE SEQUENCE [LARGE SCALE GENOMIC DNA]</scope>
    <source>
        <strain evidence="8 9">17JY9-4</strain>
    </source>
</reference>
<dbReference type="InterPro" id="IPR013762">
    <property type="entry name" value="Integrase-like_cat_sf"/>
</dbReference>
<evidence type="ECO:0000256" key="3">
    <source>
        <dbReference type="ARBA" id="ARBA00023125"/>
    </source>
</evidence>
<dbReference type="PANTHER" id="PTHR30349:SF64">
    <property type="entry name" value="PROPHAGE INTEGRASE INTD-RELATED"/>
    <property type="match status" value="1"/>
</dbReference>
<sequence>MKNSINIRPVIRHDKQRKDGLYPLNLSIRVGGATNRVSTGKYIQASDWDSKSGCLKNNTKANQFINQILAAQMKSWWEKMYTLKTYRSTLNVLKKFAPKASFGDLTYAFIQKFDVYMSQKRGNSLNGRWGRHKCLRAVIREAIKKELIKESNYPYRHFEVKSTVSKREPLTVAEIQEIKTLLIPEKNGFLNRVRDIFLLSVYTGLRYSDIMRLSFEHVDAELNLIVIEMQKTKKVVTIPVLPDAKLILERYTKHKIKTVGLTIMPQMTNQVLNRELKILISKTNITKNVTFHIARYAFASSLVQADINPFIMMELMGHARITQTQTYIKPAKTNLVKSMEKLADTYSKAVNHGKQKIENHQATLLHI</sequence>
<dbReference type="Pfam" id="PF13102">
    <property type="entry name" value="Phage_int_SAM_5"/>
    <property type="match status" value="1"/>
</dbReference>
<evidence type="ECO:0000313" key="9">
    <source>
        <dbReference type="Proteomes" id="UP000293331"/>
    </source>
</evidence>
<proteinExistence type="inferred from homology"/>
<dbReference type="Gene3D" id="1.10.443.10">
    <property type="entry name" value="Intergrase catalytic core"/>
    <property type="match status" value="1"/>
</dbReference>
<dbReference type="InterPro" id="IPR002104">
    <property type="entry name" value="Integrase_catalytic"/>
</dbReference>
<dbReference type="Gene3D" id="1.10.150.130">
    <property type="match status" value="1"/>
</dbReference>
<comment type="caution">
    <text evidence="8">The sequence shown here is derived from an EMBL/GenBank/DDBJ whole genome shotgun (WGS) entry which is preliminary data.</text>
</comment>
<keyword evidence="2" id="KW-0229">DNA integration</keyword>
<protein>
    <recommendedName>
        <fullName evidence="10">Site-specific integrase</fullName>
    </recommendedName>
</protein>
<dbReference type="InterPro" id="IPR050090">
    <property type="entry name" value="Tyrosine_recombinase_XerCD"/>
</dbReference>
<dbReference type="InterPro" id="IPR035386">
    <property type="entry name" value="Arm-DNA-bind_5"/>
</dbReference>
<evidence type="ECO:0000256" key="4">
    <source>
        <dbReference type="ARBA" id="ARBA00023172"/>
    </source>
</evidence>
<dbReference type="InterPro" id="IPR025269">
    <property type="entry name" value="SAM-like_dom"/>
</dbReference>
<dbReference type="SUPFAM" id="SSF56349">
    <property type="entry name" value="DNA breaking-rejoining enzymes"/>
    <property type="match status" value="1"/>
</dbReference>
<feature type="domain" description="Tyr recombinase" evidence="6">
    <location>
        <begin position="165"/>
        <end position="340"/>
    </location>
</feature>
<dbReference type="InterPro" id="IPR010998">
    <property type="entry name" value="Integrase_recombinase_N"/>
</dbReference>
<dbReference type="Pfam" id="PF17293">
    <property type="entry name" value="Arm-DNA-bind_5"/>
    <property type="match status" value="1"/>
</dbReference>
<evidence type="ECO:0008006" key="10">
    <source>
        <dbReference type="Google" id="ProtNLM"/>
    </source>
</evidence>
<evidence type="ECO:0000259" key="7">
    <source>
        <dbReference type="PROSITE" id="PS51900"/>
    </source>
</evidence>
<organism evidence="8 9">
    <name type="scientific">Mucilaginibacter terrigena</name>
    <dbReference type="NCBI Taxonomy" id="2492395"/>
    <lineage>
        <taxon>Bacteria</taxon>
        <taxon>Pseudomonadati</taxon>
        <taxon>Bacteroidota</taxon>
        <taxon>Sphingobacteriia</taxon>
        <taxon>Sphingobacteriales</taxon>
        <taxon>Sphingobacteriaceae</taxon>
        <taxon>Mucilaginibacter</taxon>
    </lineage>
</organism>
<evidence type="ECO:0000256" key="1">
    <source>
        <dbReference type="ARBA" id="ARBA00008857"/>
    </source>
</evidence>
<dbReference type="PROSITE" id="PS51900">
    <property type="entry name" value="CB"/>
    <property type="match status" value="1"/>
</dbReference>
<accession>A0A4Q5LLR9</accession>
<name>A0A4Q5LLR9_9SPHI</name>
<keyword evidence="4" id="KW-0233">DNA recombination</keyword>
<evidence type="ECO:0000256" key="5">
    <source>
        <dbReference type="PROSITE-ProRule" id="PRU01248"/>
    </source>
</evidence>
<dbReference type="GO" id="GO:0015074">
    <property type="term" value="P:DNA integration"/>
    <property type="evidence" value="ECO:0007669"/>
    <property type="project" value="UniProtKB-KW"/>
</dbReference>
<dbReference type="CDD" id="cd01185">
    <property type="entry name" value="INTN1_C_like"/>
    <property type="match status" value="1"/>
</dbReference>
<dbReference type="GO" id="GO:0006310">
    <property type="term" value="P:DNA recombination"/>
    <property type="evidence" value="ECO:0007669"/>
    <property type="project" value="UniProtKB-KW"/>
</dbReference>